<dbReference type="AlphaFoldDB" id="A0AAE3R8K4"/>
<protein>
    <submittedName>
        <fullName evidence="1">Uncharacterized protein</fullName>
    </submittedName>
</protein>
<dbReference type="RefSeq" id="WP_314512991.1">
    <property type="nucleotide sequence ID" value="NZ_JASJOU010000006.1"/>
</dbReference>
<evidence type="ECO:0000313" key="1">
    <source>
        <dbReference type="EMBL" id="MDJ1502733.1"/>
    </source>
</evidence>
<organism evidence="1 2">
    <name type="scientific">Xanthocytophaga agilis</name>
    <dbReference type="NCBI Taxonomy" id="3048010"/>
    <lineage>
        <taxon>Bacteria</taxon>
        <taxon>Pseudomonadati</taxon>
        <taxon>Bacteroidota</taxon>
        <taxon>Cytophagia</taxon>
        <taxon>Cytophagales</taxon>
        <taxon>Rhodocytophagaceae</taxon>
        <taxon>Xanthocytophaga</taxon>
    </lineage>
</organism>
<comment type="caution">
    <text evidence="1">The sequence shown here is derived from an EMBL/GenBank/DDBJ whole genome shotgun (WGS) entry which is preliminary data.</text>
</comment>
<name>A0AAE3R8K4_9BACT</name>
<accession>A0AAE3R8K4</accession>
<sequence length="104" mass="12184">MARYSMSLLQKAVASKNYRWFDDGKPFHLNIIGIRKNNPVPNRFDDYMTLSAFNGKDWIYFEWKATTDPGSYWLLNPGNVKGTAILKPGQYVDCWHWLPMDYVS</sequence>
<proteinExistence type="predicted"/>
<keyword evidence="2" id="KW-1185">Reference proteome</keyword>
<reference evidence="1" key="1">
    <citation type="submission" date="2023-05" db="EMBL/GenBank/DDBJ databases">
        <authorList>
            <person name="Zhang X."/>
        </authorList>
    </citation>
    <scope>NUCLEOTIDE SEQUENCE</scope>
    <source>
        <strain evidence="1">BD1B2-1</strain>
    </source>
</reference>
<evidence type="ECO:0000313" key="2">
    <source>
        <dbReference type="Proteomes" id="UP001232063"/>
    </source>
</evidence>
<dbReference type="Proteomes" id="UP001232063">
    <property type="component" value="Unassembled WGS sequence"/>
</dbReference>
<gene>
    <name evidence="1" type="ORF">QNI22_18845</name>
</gene>
<dbReference type="EMBL" id="JASJOU010000006">
    <property type="protein sequence ID" value="MDJ1502733.1"/>
    <property type="molecule type" value="Genomic_DNA"/>
</dbReference>